<comment type="catalytic activity">
    <reaction evidence="8">
        <text>DNA(n) + a 2'-deoxyribonucleoside 5'-triphosphate = DNA(n+1) + diphosphate</text>
        <dbReference type="Rhea" id="RHEA:22508"/>
        <dbReference type="Rhea" id="RHEA-COMP:17339"/>
        <dbReference type="Rhea" id="RHEA-COMP:17340"/>
        <dbReference type="ChEBI" id="CHEBI:33019"/>
        <dbReference type="ChEBI" id="CHEBI:61560"/>
        <dbReference type="ChEBI" id="CHEBI:173112"/>
        <dbReference type="EC" id="2.7.7.7"/>
    </reaction>
</comment>
<keyword evidence="12" id="KW-1185">Reference proteome</keyword>
<dbReference type="SUPFAM" id="SSF57667">
    <property type="entry name" value="beta-beta-alpha zinc fingers"/>
    <property type="match status" value="2"/>
</dbReference>
<dbReference type="PROSITE" id="PS00028">
    <property type="entry name" value="ZINC_FINGER_C2H2_1"/>
    <property type="match status" value="3"/>
</dbReference>
<comment type="similarity">
    <text evidence="1">Belongs to the DNA polymerase type-B family.</text>
</comment>
<keyword evidence="7" id="KW-0238">DNA-binding</keyword>
<dbReference type="PROSITE" id="PS50157">
    <property type="entry name" value="ZINC_FINGER_C2H2_2"/>
    <property type="match status" value="3"/>
</dbReference>
<dbReference type="InterPro" id="IPR012337">
    <property type="entry name" value="RNaseH-like_sf"/>
</dbReference>
<accession>A0ABY7F5U6</accession>
<name>A0ABY7F5U6_MYAAR</name>
<evidence type="ECO:0000313" key="11">
    <source>
        <dbReference type="EMBL" id="WAR14681.1"/>
    </source>
</evidence>
<evidence type="ECO:0000256" key="7">
    <source>
        <dbReference type="ARBA" id="ARBA00023125"/>
    </source>
</evidence>
<protein>
    <recommendedName>
        <fullName evidence="2">DNA-directed DNA polymerase</fullName>
        <ecNumber evidence="2">2.7.7.7</ecNumber>
    </recommendedName>
</protein>
<dbReference type="InterPro" id="IPR004868">
    <property type="entry name" value="DNA-dir_DNA_pol_B_mt/vir"/>
</dbReference>
<keyword evidence="6" id="KW-0239">DNA-directed DNA polymerase</keyword>
<gene>
    <name evidence="11" type="ORF">MAR_004786</name>
</gene>
<dbReference type="EMBL" id="CP111020">
    <property type="protein sequence ID" value="WAR14681.1"/>
    <property type="molecule type" value="Genomic_DNA"/>
</dbReference>
<proteinExistence type="inferred from homology"/>
<dbReference type="EC" id="2.7.7.7" evidence="2"/>
<feature type="domain" description="C2H2-type" evidence="10">
    <location>
        <begin position="59"/>
        <end position="87"/>
    </location>
</feature>
<keyword evidence="9" id="KW-0862">Zinc</keyword>
<evidence type="ECO:0000256" key="5">
    <source>
        <dbReference type="ARBA" id="ARBA00022705"/>
    </source>
</evidence>
<evidence type="ECO:0000256" key="1">
    <source>
        <dbReference type="ARBA" id="ARBA00005755"/>
    </source>
</evidence>
<keyword evidence="9" id="KW-0479">Metal-binding</keyword>
<dbReference type="InterPro" id="IPR036397">
    <property type="entry name" value="RNaseH_sf"/>
</dbReference>
<feature type="domain" description="C2H2-type" evidence="10">
    <location>
        <begin position="31"/>
        <end position="58"/>
    </location>
</feature>
<dbReference type="InterPro" id="IPR036236">
    <property type="entry name" value="Znf_C2H2_sf"/>
</dbReference>
<reference evidence="11" key="1">
    <citation type="submission" date="2022-11" db="EMBL/GenBank/DDBJ databases">
        <title>Centuries of genome instability and evolution in soft-shell clam transmissible cancer (bioRxiv).</title>
        <authorList>
            <person name="Hart S.F.M."/>
            <person name="Yonemitsu M.A."/>
            <person name="Giersch R.M."/>
            <person name="Beal B.F."/>
            <person name="Arriagada G."/>
            <person name="Davis B.W."/>
            <person name="Ostrander E.A."/>
            <person name="Goff S.P."/>
            <person name="Metzger M.J."/>
        </authorList>
    </citation>
    <scope>NUCLEOTIDE SEQUENCE</scope>
    <source>
        <strain evidence="11">MELC-2E11</strain>
        <tissue evidence="11">Siphon/mantle</tissue>
    </source>
</reference>
<keyword evidence="4" id="KW-0548">Nucleotidyltransferase</keyword>
<dbReference type="SMART" id="SM00355">
    <property type="entry name" value="ZnF_C2H2"/>
    <property type="match status" value="4"/>
</dbReference>
<evidence type="ECO:0000256" key="9">
    <source>
        <dbReference type="PROSITE-ProRule" id="PRU00042"/>
    </source>
</evidence>
<dbReference type="Proteomes" id="UP001164746">
    <property type="component" value="Chromosome 9"/>
</dbReference>
<evidence type="ECO:0000259" key="10">
    <source>
        <dbReference type="PROSITE" id="PS50157"/>
    </source>
</evidence>
<sequence>MATYSCEECGASFPKLSQLLQHRRTENHWKHKCESCKKSFSRKQNLDRHLLKHNNDNNQHCPECLKVFTREDALNEHLHQEHGWLKAKRASDDQEGGGAAKRQKLSVDPASFYTIEKIGEKKIEKFRSTATYYKVNINDIEVDGLPNILKTLKQIFQSILEHITDVIPVTDLVRISIDNPELDFPITLEFMPRHQLTVDRILSEIERVLQSYQQFVVDEAFNIDIVHVQNPYGKGHSKKPFVDISRLLKSKGSVIQIRNNDELCCARAIVTAKARVENHPEWNNIRQGRSIQQILAEQLHVKAGVPLGKCGIEEVKKFQAALPQYQIHVLSKDHFNGIIYDGLEGGVPIFLYYHDGHYDVITKMTGFLNRSYFCQECKKGYDHKERHICNNPCVYCHHIHSEEEGRWKFCAECNRYFINDTCFKMHLLKSESGKSTCNTYFKCDKCDQTINMNRHKKEHVCNELYCKTCKGFYAEDHLCFMQPLNMDHDSSKKSTSKNREHFKYIFFDFECTQDDILQCETGHDLNENGKCRNCSKAWCGSFGHRPNLCVVHQVCTSCMDIPVNTETVCKLCGKNELVFRGPQTTDDFCKWLFSEENAGATVICHNFKGYDSYPILQYLHENAVLPEVITTGSKYMSINVPVCNIRMIDSLNFIPMALADMPRAFGQTELVKGYFPHLFNRKENQYVILPQLPEIKHYTPDNMKPDARRAFLIWYAENRNNVFDFKEEILRYCRSDVDILRRCCLKFRSLFMGLTKKGDSKGIDPFAKCITIASACNLVYRTLFLEPESIAIIPPHGYNPEEKQSKIAYGWLAYYAHTTGLQIQHGRNGGEKQIGPYKVDGYYEVDGEKVALEFHGCFWHGCPKCFSKTSLNPVRDMKMGDLYISTMEKKQFIEENGCTYVCNLDINFQTVKDMVTGNRDQCVTVVDNNKIVRNQATGHVITKRETKDYKIVFDKRVIGSEYNTYPYGY</sequence>
<evidence type="ECO:0000256" key="2">
    <source>
        <dbReference type="ARBA" id="ARBA00012417"/>
    </source>
</evidence>
<feature type="domain" description="C2H2-type" evidence="10">
    <location>
        <begin position="4"/>
        <end position="33"/>
    </location>
</feature>
<keyword evidence="5" id="KW-0235">DNA replication</keyword>
<dbReference type="Gene3D" id="3.40.960.10">
    <property type="entry name" value="VSR Endonuclease"/>
    <property type="match status" value="1"/>
</dbReference>
<evidence type="ECO:0000256" key="3">
    <source>
        <dbReference type="ARBA" id="ARBA00022679"/>
    </source>
</evidence>
<evidence type="ECO:0000256" key="6">
    <source>
        <dbReference type="ARBA" id="ARBA00022932"/>
    </source>
</evidence>
<dbReference type="PANTHER" id="PTHR33568:SF3">
    <property type="entry name" value="DNA-DIRECTED DNA POLYMERASE"/>
    <property type="match status" value="1"/>
</dbReference>
<evidence type="ECO:0000256" key="4">
    <source>
        <dbReference type="ARBA" id="ARBA00022695"/>
    </source>
</evidence>
<keyword evidence="3" id="KW-0808">Transferase</keyword>
<organism evidence="11 12">
    <name type="scientific">Mya arenaria</name>
    <name type="common">Soft-shell clam</name>
    <dbReference type="NCBI Taxonomy" id="6604"/>
    <lineage>
        <taxon>Eukaryota</taxon>
        <taxon>Metazoa</taxon>
        <taxon>Spiralia</taxon>
        <taxon>Lophotrochozoa</taxon>
        <taxon>Mollusca</taxon>
        <taxon>Bivalvia</taxon>
        <taxon>Autobranchia</taxon>
        <taxon>Heteroconchia</taxon>
        <taxon>Euheterodonta</taxon>
        <taxon>Imparidentia</taxon>
        <taxon>Neoheterodontei</taxon>
        <taxon>Myida</taxon>
        <taxon>Myoidea</taxon>
        <taxon>Myidae</taxon>
        <taxon>Mya</taxon>
    </lineage>
</organism>
<dbReference type="SUPFAM" id="SSF53098">
    <property type="entry name" value="Ribonuclease H-like"/>
    <property type="match status" value="1"/>
</dbReference>
<dbReference type="InterPro" id="IPR013087">
    <property type="entry name" value="Znf_C2H2_type"/>
</dbReference>
<dbReference type="Pfam" id="PF03175">
    <property type="entry name" value="DNA_pol_B_2"/>
    <property type="match status" value="1"/>
</dbReference>
<evidence type="ECO:0000313" key="12">
    <source>
        <dbReference type="Proteomes" id="UP001164746"/>
    </source>
</evidence>
<dbReference type="PANTHER" id="PTHR33568">
    <property type="entry name" value="DNA POLYMERASE"/>
    <property type="match status" value="1"/>
</dbReference>
<evidence type="ECO:0000256" key="8">
    <source>
        <dbReference type="ARBA" id="ARBA00049244"/>
    </source>
</evidence>
<dbReference type="Gene3D" id="3.30.160.60">
    <property type="entry name" value="Classic Zinc Finger"/>
    <property type="match status" value="1"/>
</dbReference>
<dbReference type="Gene3D" id="3.30.420.10">
    <property type="entry name" value="Ribonuclease H-like superfamily/Ribonuclease H"/>
    <property type="match status" value="1"/>
</dbReference>
<keyword evidence="9" id="KW-0863">Zinc-finger</keyword>